<dbReference type="Pfam" id="PF01012">
    <property type="entry name" value="ETF"/>
    <property type="match status" value="1"/>
</dbReference>
<proteinExistence type="inferred from homology"/>
<sequence length="310" mass="34817">MNKILICLEAGNTNYYEDLINVSNKISEKNEIWAISFDEKIDIKNSNIDKLIKIKCSQADKYNNKVIAEYIKEIHCNENFDYVLFSATVLGRMIAPRVAMALDTGLCADVTEIEKNGEDIVMVRPAFEGKLFASIVCDKKPVMMSIRPLMFKNEKNINSKKITKIYEDSITPTDSVVIQDRYKKPKTKDIRSSDILISGGSGIKDQFAKLYTLADNLDGNVSASRWLVDRGYVKRDIQVGQSGKIVSPKLYIALGIHGTSQHVVGLKNVQHLISVNKNKNAPICFISDVVVEGDAVTFIDMLNQRIEKNM</sequence>
<dbReference type="PANTHER" id="PTHR43153">
    <property type="entry name" value="ELECTRON TRANSFER FLAVOPROTEIN ALPHA"/>
    <property type="match status" value="1"/>
</dbReference>
<dbReference type="AlphaFoldDB" id="E3HE49"/>
<evidence type="ECO:0000259" key="3">
    <source>
        <dbReference type="SMART" id="SM00893"/>
    </source>
</evidence>
<evidence type="ECO:0000313" key="4">
    <source>
        <dbReference type="EMBL" id="ADO84661.1"/>
    </source>
</evidence>
<dbReference type="PIRSF" id="PIRSF000089">
    <property type="entry name" value="Electra_flavoP_a"/>
    <property type="match status" value="1"/>
</dbReference>
<evidence type="ECO:0000256" key="2">
    <source>
        <dbReference type="PIRSR" id="PIRSR000089-1"/>
    </source>
</evidence>
<keyword evidence="2" id="KW-0274">FAD</keyword>
<feature type="binding site" evidence="2">
    <location>
        <begin position="224"/>
        <end position="225"/>
    </location>
    <ligand>
        <name>FAD</name>
        <dbReference type="ChEBI" id="CHEBI:57692"/>
    </ligand>
</feature>
<keyword evidence="5" id="KW-1185">Reference proteome</keyword>
<dbReference type="HOGENOM" id="CLU_034178_1_1_0"/>
<dbReference type="GO" id="GO:0033539">
    <property type="term" value="P:fatty acid beta-oxidation using acyl-CoA dehydrogenase"/>
    <property type="evidence" value="ECO:0007669"/>
    <property type="project" value="TreeGrafter"/>
</dbReference>
<dbReference type="EMBL" id="CP002283">
    <property type="protein sequence ID" value="ADO84661.1"/>
    <property type="molecule type" value="Genomic_DNA"/>
</dbReference>
<dbReference type="InterPro" id="IPR014729">
    <property type="entry name" value="Rossmann-like_a/b/a_fold"/>
</dbReference>
<dbReference type="InterPro" id="IPR029035">
    <property type="entry name" value="DHS-like_NAD/FAD-binding_dom"/>
</dbReference>
<keyword evidence="2" id="KW-0285">Flavoprotein</keyword>
<dbReference type="InterPro" id="IPR001308">
    <property type="entry name" value="ETF_a/FixB"/>
</dbReference>
<feature type="binding site" evidence="2">
    <location>
        <begin position="255"/>
        <end position="262"/>
    </location>
    <ligand>
        <name>FAD</name>
        <dbReference type="ChEBI" id="CHEBI:57692"/>
    </ligand>
</feature>
<feature type="binding site" evidence="2">
    <location>
        <position position="276"/>
    </location>
    <ligand>
        <name>FAD</name>
        <dbReference type="ChEBI" id="CHEBI:57692"/>
    </ligand>
</feature>
<dbReference type="RefSeq" id="WP_013389312.1">
    <property type="nucleotide sequence ID" value="NC_014634.1"/>
</dbReference>
<dbReference type="PANTHER" id="PTHR43153:SF1">
    <property type="entry name" value="ELECTRON TRANSFER FLAVOPROTEIN SUBUNIT ALPHA, MITOCHONDRIAL"/>
    <property type="match status" value="1"/>
</dbReference>
<gene>
    <name evidence="4" type="ordered locus">Ilyop_2923</name>
</gene>
<dbReference type="OrthoDB" id="9770286at2"/>
<dbReference type="InterPro" id="IPR014731">
    <property type="entry name" value="ETF_asu_C"/>
</dbReference>
<accession>E3HE49</accession>
<evidence type="ECO:0000313" key="5">
    <source>
        <dbReference type="Proteomes" id="UP000006875"/>
    </source>
</evidence>
<evidence type="ECO:0000256" key="1">
    <source>
        <dbReference type="ARBA" id="ARBA00005817"/>
    </source>
</evidence>
<comment type="similarity">
    <text evidence="1">Belongs to the ETF alpha-subunit/FixB family.</text>
</comment>
<feature type="binding site" evidence="2">
    <location>
        <begin position="238"/>
        <end position="242"/>
    </location>
    <ligand>
        <name>FAD</name>
        <dbReference type="ChEBI" id="CHEBI:57692"/>
    </ligand>
</feature>
<dbReference type="GO" id="GO:0050660">
    <property type="term" value="F:flavin adenine dinucleotide binding"/>
    <property type="evidence" value="ECO:0007669"/>
    <property type="project" value="InterPro"/>
</dbReference>
<dbReference type="SUPFAM" id="SSF52467">
    <property type="entry name" value="DHS-like NAD/FAD-binding domain"/>
    <property type="match status" value="1"/>
</dbReference>
<dbReference type="SUPFAM" id="SSF52402">
    <property type="entry name" value="Adenine nucleotide alpha hydrolases-like"/>
    <property type="match status" value="1"/>
</dbReference>
<dbReference type="GO" id="GO:0009055">
    <property type="term" value="F:electron transfer activity"/>
    <property type="evidence" value="ECO:0007669"/>
    <property type="project" value="InterPro"/>
</dbReference>
<dbReference type="InterPro" id="IPR014730">
    <property type="entry name" value="ETF_a/b_N"/>
</dbReference>
<dbReference type="Proteomes" id="UP000006875">
    <property type="component" value="Plasmid pILYOP02"/>
</dbReference>
<geneLocation type="plasmid" evidence="4 5">
    <name>pILYOP02</name>
</geneLocation>
<dbReference type="Pfam" id="PF00766">
    <property type="entry name" value="ETF_alpha"/>
    <property type="match status" value="1"/>
</dbReference>
<organism evidence="4 5">
    <name type="scientific">Ilyobacter polytropus (strain ATCC 51220 / DSM 2926 / LMG 16218 / CuHBu1)</name>
    <dbReference type="NCBI Taxonomy" id="572544"/>
    <lineage>
        <taxon>Bacteria</taxon>
        <taxon>Fusobacteriati</taxon>
        <taxon>Fusobacteriota</taxon>
        <taxon>Fusobacteriia</taxon>
        <taxon>Fusobacteriales</taxon>
        <taxon>Fusobacteriaceae</taxon>
        <taxon>Ilyobacter</taxon>
    </lineage>
</organism>
<name>E3HE49_ILYPC</name>
<keyword evidence="4" id="KW-0614">Plasmid</keyword>
<comment type="cofactor">
    <cofactor evidence="2">
        <name>FAD</name>
        <dbReference type="ChEBI" id="CHEBI:57692"/>
    </cofactor>
    <text evidence="2">Binds 1 FAD per dimer.</text>
</comment>
<feature type="domain" description="Electron transfer flavoprotein alpha/beta-subunit N-terminal" evidence="3">
    <location>
        <begin position="4"/>
        <end position="179"/>
    </location>
</feature>
<dbReference type="Gene3D" id="3.40.50.620">
    <property type="entry name" value="HUPs"/>
    <property type="match status" value="1"/>
</dbReference>
<dbReference type="Gene3D" id="3.40.50.1220">
    <property type="entry name" value="TPP-binding domain"/>
    <property type="match status" value="1"/>
</dbReference>
<reference evidence="4 5" key="1">
    <citation type="journal article" date="2010" name="Stand. Genomic Sci.">
        <title>Complete genome sequence of Ilyobacter polytropus type strain (CuHbu1).</title>
        <authorList>
            <person name="Sikorski J."/>
            <person name="Chertkov O."/>
            <person name="Lapidus A."/>
            <person name="Nolan M."/>
            <person name="Lucas S."/>
            <person name="Del Rio T.G."/>
            <person name="Tice H."/>
            <person name="Cheng J.F."/>
            <person name="Tapia R."/>
            <person name="Han C."/>
            <person name="Goodwin L."/>
            <person name="Pitluck S."/>
            <person name="Liolios K."/>
            <person name="Ivanova N."/>
            <person name="Mavromatis K."/>
            <person name="Mikhailova N."/>
            <person name="Pati A."/>
            <person name="Chen A."/>
            <person name="Palaniappan K."/>
            <person name="Land M."/>
            <person name="Hauser L."/>
            <person name="Chang Y.J."/>
            <person name="Jeffries C.D."/>
            <person name="Brambilla E."/>
            <person name="Yasawong M."/>
            <person name="Rohde M."/>
            <person name="Pukall R."/>
            <person name="Spring S."/>
            <person name="Goker M."/>
            <person name="Woyke T."/>
            <person name="Bristow J."/>
            <person name="Eisen J.A."/>
            <person name="Markowitz V."/>
            <person name="Hugenholtz P."/>
            <person name="Kyrpides N.C."/>
            <person name="Klenk H.P."/>
        </authorList>
    </citation>
    <scope>NUCLEOTIDE SEQUENCE [LARGE SCALE GENOMIC DNA]</scope>
    <source>
        <strain evidence="5">ATCC 51220 / DSM 2926 / LMG 16218 / CuHBu1</strain>
        <plasmid evidence="5">pILYOP02</plasmid>
    </source>
</reference>
<dbReference type="KEGG" id="ipo:Ilyop_2923"/>
<protein>
    <submittedName>
        <fullName evidence="4">Electron transfer flavoprotein alpha subunit</fullName>
    </submittedName>
</protein>
<dbReference type="eggNOG" id="COG2025">
    <property type="taxonomic scope" value="Bacteria"/>
</dbReference>
<dbReference type="SMART" id="SM00893">
    <property type="entry name" value="ETF"/>
    <property type="match status" value="1"/>
</dbReference>